<dbReference type="InterPro" id="IPR002539">
    <property type="entry name" value="MaoC-like_dom"/>
</dbReference>
<dbReference type="RefSeq" id="XP_043172730.1">
    <property type="nucleotide sequence ID" value="XM_043316795.1"/>
</dbReference>
<dbReference type="OrthoDB" id="533830at2759"/>
<evidence type="ECO:0000313" key="4">
    <source>
        <dbReference type="Proteomes" id="UP000676310"/>
    </source>
</evidence>
<dbReference type="SUPFAM" id="SSF54637">
    <property type="entry name" value="Thioesterase/thiol ester dehydrase-isomerase"/>
    <property type="match status" value="1"/>
</dbReference>
<dbReference type="GeneID" id="67021353"/>
<dbReference type="AlphaFoldDB" id="A0A8J2I8X2"/>
<keyword evidence="4" id="KW-1185">Reference proteome</keyword>
<comment type="caution">
    <text evidence="3">The sequence shown here is derived from an EMBL/GenBank/DDBJ whole genome shotgun (WGS) entry which is preliminary data.</text>
</comment>
<keyword evidence="1" id="KW-1133">Transmembrane helix</keyword>
<organism evidence="3 4">
    <name type="scientific">Alternaria atra</name>
    <dbReference type="NCBI Taxonomy" id="119953"/>
    <lineage>
        <taxon>Eukaryota</taxon>
        <taxon>Fungi</taxon>
        <taxon>Dikarya</taxon>
        <taxon>Ascomycota</taxon>
        <taxon>Pezizomycotina</taxon>
        <taxon>Dothideomycetes</taxon>
        <taxon>Pleosporomycetidae</taxon>
        <taxon>Pleosporales</taxon>
        <taxon>Pleosporineae</taxon>
        <taxon>Pleosporaceae</taxon>
        <taxon>Alternaria</taxon>
        <taxon>Alternaria sect. Ulocladioides</taxon>
    </lineage>
</organism>
<dbReference type="EMBL" id="CAJRGZ010000023">
    <property type="protein sequence ID" value="CAG5179337.1"/>
    <property type="molecule type" value="Genomic_DNA"/>
</dbReference>
<protein>
    <recommendedName>
        <fullName evidence="2">MaoC-like domain-containing protein</fullName>
    </recommendedName>
</protein>
<evidence type="ECO:0000256" key="1">
    <source>
        <dbReference type="SAM" id="Phobius"/>
    </source>
</evidence>
<sequence length="354" mass="38817">MMLFLIAGMLFGVLVSFGYRLTPLLFSPKRVTLAFSPASLRIGEIVLAVMGMVVKSIIYAIPGVPRIRLSGLGLDSPFIIDAEDFARYQLAIGQESSLETGISPTQLMLFLSAMTEPAMLLLLASPWCPISPLGAVNVRNRFELLRPDLCDPSTLTDMRTARLKAVVHKDPRQAKRGIEWDLEVMIDLPTKGNNKTVDTIFRQTFSMLEFAKVQTKRTPKNLVEAVSSAVTPHSAGSITRISLSADDPLKWAAICKDYNFIHLSGLAAKIFGLPGKIAHGNHSVAKALQRLMNLGGLRQLLNTPLWMEVQFKKPMVVPGIFDVNLHESSQTSNRISVSHSGKDYAIAECGSLQS</sequence>
<gene>
    <name evidence="3" type="ORF">ALTATR162_LOCUS9162</name>
</gene>
<feature type="transmembrane region" description="Helical" evidence="1">
    <location>
        <begin position="42"/>
        <end position="61"/>
    </location>
</feature>
<dbReference type="PANTHER" id="PTHR43841:SF1">
    <property type="entry name" value="3-HYDROXYACYL-THIOESTER DEHYDRATASE X"/>
    <property type="match status" value="1"/>
</dbReference>
<evidence type="ECO:0000313" key="3">
    <source>
        <dbReference type="EMBL" id="CAG5179337.1"/>
    </source>
</evidence>
<name>A0A8J2I8X2_9PLEO</name>
<feature type="domain" description="MaoC-like" evidence="2">
    <location>
        <begin position="240"/>
        <end position="318"/>
    </location>
</feature>
<dbReference type="Proteomes" id="UP000676310">
    <property type="component" value="Unassembled WGS sequence"/>
</dbReference>
<dbReference type="Pfam" id="PF01575">
    <property type="entry name" value="MaoC_dehydratas"/>
    <property type="match status" value="1"/>
</dbReference>
<dbReference type="InterPro" id="IPR029069">
    <property type="entry name" value="HotDog_dom_sf"/>
</dbReference>
<dbReference type="Gene3D" id="3.10.129.10">
    <property type="entry name" value="Hotdog Thioesterase"/>
    <property type="match status" value="1"/>
</dbReference>
<proteinExistence type="predicted"/>
<evidence type="ECO:0000259" key="2">
    <source>
        <dbReference type="Pfam" id="PF01575"/>
    </source>
</evidence>
<accession>A0A8J2I8X2</accession>
<keyword evidence="1" id="KW-0812">Transmembrane</keyword>
<keyword evidence="1" id="KW-0472">Membrane</keyword>
<reference evidence="3" key="1">
    <citation type="submission" date="2021-05" db="EMBL/GenBank/DDBJ databases">
        <authorList>
            <person name="Stam R."/>
        </authorList>
    </citation>
    <scope>NUCLEOTIDE SEQUENCE</scope>
    <source>
        <strain evidence="3">CS162</strain>
    </source>
</reference>
<dbReference type="PANTHER" id="PTHR43841">
    <property type="entry name" value="3-HYDROXYACYL-THIOESTER DEHYDRATASE HTDX-RELATED"/>
    <property type="match status" value="1"/>
</dbReference>